<dbReference type="EMBL" id="QOVM01000002">
    <property type="protein sequence ID" value="RXG23875.1"/>
    <property type="molecule type" value="Genomic_DNA"/>
</dbReference>
<dbReference type="Proteomes" id="UP000289238">
    <property type="component" value="Unassembled WGS sequence"/>
</dbReference>
<proteinExistence type="predicted"/>
<organism evidence="1 2">
    <name type="scientific">Leeuwenhoekiella aequorea</name>
    <dbReference type="NCBI Taxonomy" id="283736"/>
    <lineage>
        <taxon>Bacteria</taxon>
        <taxon>Pseudomonadati</taxon>
        <taxon>Bacteroidota</taxon>
        <taxon>Flavobacteriia</taxon>
        <taxon>Flavobacteriales</taxon>
        <taxon>Flavobacteriaceae</taxon>
        <taxon>Leeuwenhoekiella</taxon>
    </lineage>
</organism>
<dbReference type="AlphaFoldDB" id="A0A4Q0PB27"/>
<keyword evidence="2" id="KW-1185">Reference proteome</keyword>
<sequence length="34" mass="4169">MSKYYSKINVLDIPDIYKYYDTDFRAILEEKVSF</sequence>
<name>A0A4Q0PB27_9FLAO</name>
<gene>
    <name evidence="1" type="ORF">DSM00_1492</name>
</gene>
<evidence type="ECO:0000313" key="2">
    <source>
        <dbReference type="Proteomes" id="UP000289238"/>
    </source>
</evidence>
<protein>
    <submittedName>
        <fullName evidence="1">Uncharacterized protein</fullName>
    </submittedName>
</protein>
<accession>A0A4Q0PB27</accession>
<comment type="caution">
    <text evidence="1">The sequence shown here is derived from an EMBL/GenBank/DDBJ whole genome shotgun (WGS) entry which is preliminary data.</text>
</comment>
<evidence type="ECO:0000313" key="1">
    <source>
        <dbReference type="EMBL" id="RXG23875.1"/>
    </source>
</evidence>
<reference evidence="1 2" key="1">
    <citation type="submission" date="2018-07" db="EMBL/GenBank/DDBJ databases">
        <title>Leeuwenhoekiella genomics.</title>
        <authorList>
            <person name="Tahon G."/>
            <person name="Willems A."/>
        </authorList>
    </citation>
    <scope>NUCLEOTIDE SEQUENCE [LARGE SCALE GENOMIC DNA]</scope>
    <source>
        <strain evidence="1 2">LMG 22550</strain>
    </source>
</reference>